<name>A0A8J3MZ50_9CHLR</name>
<dbReference type="GO" id="GO:0003887">
    <property type="term" value="F:DNA-directed DNA polymerase activity"/>
    <property type="evidence" value="ECO:0007669"/>
    <property type="project" value="UniProtKB-KW"/>
</dbReference>
<dbReference type="EMBL" id="BNJK01000001">
    <property type="protein sequence ID" value="GHO91522.1"/>
    <property type="molecule type" value="Genomic_DNA"/>
</dbReference>
<dbReference type="PROSITE" id="PS00447">
    <property type="entry name" value="DNA_POLYMERASE_A"/>
    <property type="match status" value="1"/>
</dbReference>
<dbReference type="RefSeq" id="WP_220202414.1">
    <property type="nucleotide sequence ID" value="NZ_BNJK01000001.1"/>
</dbReference>
<evidence type="ECO:0000256" key="6">
    <source>
        <dbReference type="ARBA" id="ARBA00022705"/>
    </source>
</evidence>
<dbReference type="Pfam" id="PF18563">
    <property type="entry name" value="TubC_N"/>
    <property type="match status" value="1"/>
</dbReference>
<dbReference type="InterPro" id="IPR036397">
    <property type="entry name" value="RNaseH_sf"/>
</dbReference>
<keyword evidence="6" id="KW-0235">DNA replication</keyword>
<evidence type="ECO:0000256" key="2">
    <source>
        <dbReference type="ARBA" id="ARBA00012417"/>
    </source>
</evidence>
<evidence type="ECO:0000313" key="13">
    <source>
        <dbReference type="Proteomes" id="UP000597444"/>
    </source>
</evidence>
<evidence type="ECO:0000256" key="1">
    <source>
        <dbReference type="ARBA" id="ARBA00007705"/>
    </source>
</evidence>
<comment type="caution">
    <text evidence="12">The sequence shown here is derived from an EMBL/GenBank/DDBJ whole genome shotgun (WGS) entry which is preliminary data.</text>
</comment>
<sequence>MISPETTNPDLAETLALLEGIGASCTPDPDGKQLHVKAPRGAMTAELQERIRQCKPALLAHFASQTSERCCQCEALVEYYDSRGQPFCKAHRYQSAQQHCAATPGLVRITQSSFFTQDVAEVREALRAEGGPAALDLETTGLHPKRDRVVAILLGVPGKVSILDLRPYYSLPEEVQVAWRESLVALLMSSNVVWIGHNLKFDWQFLAAHFGVKLSRVYDTMLAEQLVHGVGLHDPALSVSLQKTAARYEIAVTKEQRAWFPGLEKRPQEWQAPFPPEQLTYMVQDVEVAYRLYTLQQAKLRAHHLETVAALENEALPALAAMELQGVCIDTTRWREILKRKQLRQEGFGQHVRAFLGQALQTAYDAYQGAQRAEEKRLMQAYQSAAGKQTWQAFRKAGLSRWQKTHPPVPAPPKAGINLASSAQLQAALVAAGIQVSSTREAELECYVQAHPIIAKLMEWRKLEKFRSAFGENILTKVEADGRLRTEYAQIGAVSGRIICSHPNLQQIPAKETNEEENLRSCFVAPEGSLILKADLSNIELRILAEVAHDPVMLRLFAEGRDLHAETAKMMFDLPPETDTKKHLYKGGISARAVAKTINFGLAYGMGAQGLANRIGCSVEDAKELVKAYFATYAGIATWLRQAGQQAKQHGYAVTMAGRRRWFDFDLDEYGNMERSAKNHPIQGTNADILKCALALLYEELPEGASLILAVHDELVIECPEALVPQVEALMKEKMVQACRQFLKIVHIPAPDVIVAPYWKKDD</sequence>
<evidence type="ECO:0000256" key="7">
    <source>
        <dbReference type="ARBA" id="ARBA00022932"/>
    </source>
</evidence>
<dbReference type="Gene3D" id="3.30.70.370">
    <property type="match status" value="1"/>
</dbReference>
<comment type="similarity">
    <text evidence="1">Belongs to the DNA polymerase type-A family.</text>
</comment>
<keyword evidence="7" id="KW-0239">DNA-directed DNA polymerase</keyword>
<dbReference type="Proteomes" id="UP000597444">
    <property type="component" value="Unassembled WGS sequence"/>
</dbReference>
<dbReference type="GO" id="GO:0003677">
    <property type="term" value="F:DNA binding"/>
    <property type="evidence" value="ECO:0007669"/>
    <property type="project" value="UniProtKB-KW"/>
</dbReference>
<dbReference type="GO" id="GO:0006261">
    <property type="term" value="P:DNA-templated DNA replication"/>
    <property type="evidence" value="ECO:0007669"/>
    <property type="project" value="InterPro"/>
</dbReference>
<evidence type="ECO:0000256" key="8">
    <source>
        <dbReference type="ARBA" id="ARBA00023125"/>
    </source>
</evidence>
<accession>A0A8J3MZ50</accession>
<dbReference type="PANTHER" id="PTHR10133:SF27">
    <property type="entry name" value="DNA POLYMERASE NU"/>
    <property type="match status" value="1"/>
</dbReference>
<feature type="domain" description="3'-5' exonuclease" evidence="10">
    <location>
        <begin position="110"/>
        <end position="301"/>
    </location>
</feature>
<evidence type="ECO:0000256" key="3">
    <source>
        <dbReference type="ARBA" id="ARBA00020311"/>
    </source>
</evidence>
<dbReference type="Gene3D" id="1.10.10.1830">
    <property type="entry name" value="Non-ribosomal peptide synthase, adenylation domain"/>
    <property type="match status" value="1"/>
</dbReference>
<evidence type="ECO:0000259" key="11">
    <source>
        <dbReference type="SMART" id="SM00482"/>
    </source>
</evidence>
<dbReference type="SMART" id="SM00482">
    <property type="entry name" value="POLAc"/>
    <property type="match status" value="1"/>
</dbReference>
<comment type="catalytic activity">
    <reaction evidence="9">
        <text>DNA(n) + a 2'-deoxyribonucleoside 5'-triphosphate = DNA(n+1) + diphosphate</text>
        <dbReference type="Rhea" id="RHEA:22508"/>
        <dbReference type="Rhea" id="RHEA-COMP:17339"/>
        <dbReference type="Rhea" id="RHEA-COMP:17340"/>
        <dbReference type="ChEBI" id="CHEBI:33019"/>
        <dbReference type="ChEBI" id="CHEBI:61560"/>
        <dbReference type="ChEBI" id="CHEBI:173112"/>
        <dbReference type="EC" id="2.7.7.7"/>
    </reaction>
</comment>
<dbReference type="SMART" id="SM00474">
    <property type="entry name" value="35EXOc"/>
    <property type="match status" value="1"/>
</dbReference>
<dbReference type="InterPro" id="IPR001098">
    <property type="entry name" value="DNA-dir_DNA_pol_A_palm_dom"/>
</dbReference>
<dbReference type="EC" id="2.7.7.7" evidence="2"/>
<evidence type="ECO:0000256" key="9">
    <source>
        <dbReference type="ARBA" id="ARBA00049244"/>
    </source>
</evidence>
<proteinExistence type="inferred from homology"/>
<dbReference type="Gene3D" id="1.20.1060.10">
    <property type="entry name" value="Taq DNA Polymerase, Chain T, domain 4"/>
    <property type="match status" value="1"/>
</dbReference>
<dbReference type="InterPro" id="IPR002298">
    <property type="entry name" value="DNA_polymerase_A"/>
</dbReference>
<keyword evidence="8" id="KW-0238">DNA-binding</keyword>
<gene>
    <name evidence="12" type="ORF">KSF_015700</name>
</gene>
<dbReference type="Pfam" id="PF00476">
    <property type="entry name" value="DNA_pol_A"/>
    <property type="match status" value="1"/>
</dbReference>
<dbReference type="GO" id="GO:0008408">
    <property type="term" value="F:3'-5' exonuclease activity"/>
    <property type="evidence" value="ECO:0007669"/>
    <property type="project" value="InterPro"/>
</dbReference>
<dbReference type="Pfam" id="PF01612">
    <property type="entry name" value="DNA_pol_A_exo1"/>
    <property type="match status" value="1"/>
</dbReference>
<dbReference type="AlphaFoldDB" id="A0A8J3MZ50"/>
<dbReference type="GO" id="GO:0006302">
    <property type="term" value="P:double-strand break repair"/>
    <property type="evidence" value="ECO:0007669"/>
    <property type="project" value="TreeGrafter"/>
</dbReference>
<dbReference type="Gene3D" id="3.30.420.10">
    <property type="entry name" value="Ribonuclease H-like superfamily/Ribonuclease H"/>
    <property type="match status" value="1"/>
</dbReference>
<dbReference type="InterPro" id="IPR044894">
    <property type="entry name" value="TubC_N_sf"/>
</dbReference>
<protein>
    <recommendedName>
        <fullName evidence="3">DNA polymerase I</fullName>
        <ecNumber evidence="2">2.7.7.7</ecNumber>
    </recommendedName>
</protein>
<dbReference type="SUPFAM" id="SSF53098">
    <property type="entry name" value="Ribonuclease H-like"/>
    <property type="match status" value="1"/>
</dbReference>
<dbReference type="InterPro" id="IPR002562">
    <property type="entry name" value="3'-5'_exonuclease_dom"/>
</dbReference>
<dbReference type="InterPro" id="IPR012337">
    <property type="entry name" value="RNaseH-like_sf"/>
</dbReference>
<keyword evidence="4" id="KW-0808">Transferase</keyword>
<dbReference type="InterPro" id="IPR019760">
    <property type="entry name" value="DNA-dir_DNA_pol_A_CS"/>
</dbReference>
<reference evidence="12" key="1">
    <citation type="submission" date="2020-10" db="EMBL/GenBank/DDBJ databases">
        <title>Taxonomic study of unclassified bacteria belonging to the class Ktedonobacteria.</title>
        <authorList>
            <person name="Yabe S."/>
            <person name="Wang C.M."/>
            <person name="Zheng Y."/>
            <person name="Sakai Y."/>
            <person name="Cavaletti L."/>
            <person name="Monciardini P."/>
            <person name="Donadio S."/>
        </authorList>
    </citation>
    <scope>NUCLEOTIDE SEQUENCE</scope>
    <source>
        <strain evidence="12">ID150040</strain>
    </source>
</reference>
<dbReference type="InterPro" id="IPR041464">
    <property type="entry name" value="TubC_N"/>
</dbReference>
<feature type="domain" description="DNA-directed DNA polymerase family A palm" evidence="11">
    <location>
        <begin position="516"/>
        <end position="723"/>
    </location>
</feature>
<dbReference type="InterPro" id="IPR043502">
    <property type="entry name" value="DNA/RNA_pol_sf"/>
</dbReference>
<evidence type="ECO:0000313" key="12">
    <source>
        <dbReference type="EMBL" id="GHO91522.1"/>
    </source>
</evidence>
<dbReference type="PRINTS" id="PR00868">
    <property type="entry name" value="DNAPOLI"/>
</dbReference>
<dbReference type="SUPFAM" id="SSF56672">
    <property type="entry name" value="DNA/RNA polymerases"/>
    <property type="match status" value="1"/>
</dbReference>
<keyword evidence="13" id="KW-1185">Reference proteome</keyword>
<dbReference type="PANTHER" id="PTHR10133">
    <property type="entry name" value="DNA POLYMERASE I"/>
    <property type="match status" value="1"/>
</dbReference>
<dbReference type="Gene3D" id="1.10.150.20">
    <property type="entry name" value="5' to 3' exonuclease, C-terminal subdomain"/>
    <property type="match status" value="1"/>
</dbReference>
<evidence type="ECO:0000259" key="10">
    <source>
        <dbReference type="SMART" id="SM00474"/>
    </source>
</evidence>
<keyword evidence="5" id="KW-0548">Nucleotidyltransferase</keyword>
<evidence type="ECO:0000256" key="5">
    <source>
        <dbReference type="ARBA" id="ARBA00022695"/>
    </source>
</evidence>
<evidence type="ECO:0000256" key="4">
    <source>
        <dbReference type="ARBA" id="ARBA00022679"/>
    </source>
</evidence>
<organism evidence="12 13">
    <name type="scientific">Reticulibacter mediterranei</name>
    <dbReference type="NCBI Taxonomy" id="2778369"/>
    <lineage>
        <taxon>Bacteria</taxon>
        <taxon>Bacillati</taxon>
        <taxon>Chloroflexota</taxon>
        <taxon>Ktedonobacteria</taxon>
        <taxon>Ktedonobacterales</taxon>
        <taxon>Reticulibacteraceae</taxon>
        <taxon>Reticulibacter</taxon>
    </lineage>
</organism>